<organism evidence="1">
    <name type="scientific">uncultured Rubrobacteraceae bacterium</name>
    <dbReference type="NCBI Taxonomy" id="349277"/>
    <lineage>
        <taxon>Bacteria</taxon>
        <taxon>Bacillati</taxon>
        <taxon>Actinomycetota</taxon>
        <taxon>Rubrobacteria</taxon>
        <taxon>Rubrobacterales</taxon>
        <taxon>Rubrobacteraceae</taxon>
        <taxon>environmental samples</taxon>
    </lineage>
</organism>
<sequence>MIVRQDYPGASAATLVCAATGARSADVLSSAAFLYPLSYIL</sequence>
<name>A0A6J4RHL1_9ACTN</name>
<dbReference type="AlphaFoldDB" id="A0A6J4RHL1"/>
<evidence type="ECO:0000313" key="1">
    <source>
        <dbReference type="EMBL" id="CAA9466161.1"/>
    </source>
</evidence>
<dbReference type="EMBL" id="CADCVE010000106">
    <property type="protein sequence ID" value="CAA9466161.1"/>
    <property type="molecule type" value="Genomic_DNA"/>
</dbReference>
<reference evidence="1" key="1">
    <citation type="submission" date="2020-02" db="EMBL/GenBank/DDBJ databases">
        <authorList>
            <person name="Meier V. D."/>
        </authorList>
    </citation>
    <scope>NUCLEOTIDE SEQUENCE</scope>
    <source>
        <strain evidence="1">AVDCRST_MAG28</strain>
    </source>
</reference>
<gene>
    <name evidence="1" type="ORF">AVDCRST_MAG28-4104</name>
</gene>
<accession>A0A6J4RHL1</accession>
<proteinExistence type="predicted"/>
<protein>
    <submittedName>
        <fullName evidence="1">Uncharacterized protein</fullName>
    </submittedName>
</protein>